<dbReference type="GO" id="GO:0016787">
    <property type="term" value="F:hydrolase activity"/>
    <property type="evidence" value="ECO:0007669"/>
    <property type="project" value="UniProtKB-KW"/>
</dbReference>
<evidence type="ECO:0000256" key="1">
    <source>
        <dbReference type="ARBA" id="ARBA00022679"/>
    </source>
</evidence>
<proteinExistence type="predicted"/>
<organism evidence="4 5">
    <name type="scientific">Deinococcus rufus</name>
    <dbReference type="NCBI Taxonomy" id="2136097"/>
    <lineage>
        <taxon>Bacteria</taxon>
        <taxon>Thermotogati</taxon>
        <taxon>Deinococcota</taxon>
        <taxon>Deinococci</taxon>
        <taxon>Deinococcales</taxon>
        <taxon>Deinococcaceae</taxon>
        <taxon>Deinococcus</taxon>
    </lineage>
</organism>
<gene>
    <name evidence="4" type="ORF">ACFOSB_22470</name>
</gene>
<sequence length="368" mass="38804">MQHNAQGNRVGEEHAAPQGAGPPGTLLLEVTAVLAGVPVPVRLGAQTWGTLNPARDNAVLVCHYYTGTMRAAGVTPDGTPGWWDDVIGPGRAVDTDAYFVVCLNTLSNVQALDPAVVTTGPATRHPDGRPWGERFPAWDLGDLHAVQLQFMRRLGVPRWHAVIGPSFGGMQALQWAARTPQLAPRVAAIAASPAAGPSLRDAFAPLLRDVAASGGLEGALRLISLFGFGADGLAHTFTDADFGTYLRSRLGVASLPHVLDIGRAVLTHDLSQVCPPEHLHARWRDTGLTLLTANVAVDQFFPAAEMRAFAHATHAAGVAHTHVEFASPNGHLGCIMDTSAFAEALRALLESDRPHAVSPEVAAGEAHD</sequence>
<dbReference type="RefSeq" id="WP_322474418.1">
    <property type="nucleotide sequence ID" value="NZ_JBHRZG010000024.1"/>
</dbReference>
<feature type="region of interest" description="Disordered" evidence="2">
    <location>
        <begin position="1"/>
        <end position="22"/>
    </location>
</feature>
<dbReference type="SUPFAM" id="SSF53474">
    <property type="entry name" value="alpha/beta-Hydrolases"/>
    <property type="match status" value="1"/>
</dbReference>
<dbReference type="PANTHER" id="PTHR32268">
    <property type="entry name" value="HOMOSERINE O-ACETYLTRANSFERASE"/>
    <property type="match status" value="1"/>
</dbReference>
<keyword evidence="4" id="KW-0378">Hydrolase</keyword>
<feature type="domain" description="AB hydrolase-1" evidence="3">
    <location>
        <begin position="128"/>
        <end position="200"/>
    </location>
</feature>
<evidence type="ECO:0000313" key="5">
    <source>
        <dbReference type="Proteomes" id="UP001595803"/>
    </source>
</evidence>
<dbReference type="Pfam" id="PF00561">
    <property type="entry name" value="Abhydrolase_1"/>
    <property type="match status" value="1"/>
</dbReference>
<reference evidence="5" key="1">
    <citation type="journal article" date="2019" name="Int. J. Syst. Evol. Microbiol.">
        <title>The Global Catalogue of Microorganisms (GCM) 10K type strain sequencing project: providing services to taxonomists for standard genome sequencing and annotation.</title>
        <authorList>
            <consortium name="The Broad Institute Genomics Platform"/>
            <consortium name="The Broad Institute Genome Sequencing Center for Infectious Disease"/>
            <person name="Wu L."/>
            <person name="Ma J."/>
        </authorList>
    </citation>
    <scope>NUCLEOTIDE SEQUENCE [LARGE SCALE GENOMIC DNA]</scope>
    <source>
        <strain evidence="5">CCTCC AB 2017081</strain>
    </source>
</reference>
<dbReference type="InterPro" id="IPR000073">
    <property type="entry name" value="AB_hydrolase_1"/>
</dbReference>
<evidence type="ECO:0000259" key="3">
    <source>
        <dbReference type="Pfam" id="PF00561"/>
    </source>
</evidence>
<dbReference type="PIRSF" id="PIRSF000443">
    <property type="entry name" value="Homoser_Ac_trans"/>
    <property type="match status" value="1"/>
</dbReference>
<name>A0ABV7ZF65_9DEIO</name>
<keyword evidence="5" id="KW-1185">Reference proteome</keyword>
<dbReference type="EMBL" id="JBHRZG010000024">
    <property type="protein sequence ID" value="MFC3835639.1"/>
    <property type="molecule type" value="Genomic_DNA"/>
</dbReference>
<dbReference type="Proteomes" id="UP001595803">
    <property type="component" value="Unassembled WGS sequence"/>
</dbReference>
<comment type="caution">
    <text evidence="4">The sequence shown here is derived from an EMBL/GenBank/DDBJ whole genome shotgun (WGS) entry which is preliminary data.</text>
</comment>
<protein>
    <submittedName>
        <fullName evidence="4">Alpha/beta fold hydrolase</fullName>
    </submittedName>
</protein>
<evidence type="ECO:0000256" key="2">
    <source>
        <dbReference type="SAM" id="MobiDB-lite"/>
    </source>
</evidence>
<accession>A0ABV7ZF65</accession>
<dbReference type="Gene3D" id="3.40.50.1820">
    <property type="entry name" value="alpha/beta hydrolase"/>
    <property type="match status" value="2"/>
</dbReference>
<dbReference type="InterPro" id="IPR029058">
    <property type="entry name" value="AB_hydrolase_fold"/>
</dbReference>
<dbReference type="InterPro" id="IPR008220">
    <property type="entry name" value="HAT_MetX-like"/>
</dbReference>
<evidence type="ECO:0000313" key="4">
    <source>
        <dbReference type="EMBL" id="MFC3835639.1"/>
    </source>
</evidence>
<dbReference type="PANTHER" id="PTHR32268:SF11">
    <property type="entry name" value="HOMOSERINE O-ACETYLTRANSFERASE"/>
    <property type="match status" value="1"/>
</dbReference>
<keyword evidence="1" id="KW-0808">Transferase</keyword>